<name>A0A2P2MEP6_RHIMU</name>
<proteinExistence type="predicted"/>
<dbReference type="AlphaFoldDB" id="A0A2P2MEP6"/>
<protein>
    <submittedName>
        <fullName evidence="1">Uncharacterized protein MANES_14G120100</fullName>
    </submittedName>
</protein>
<reference evidence="1" key="1">
    <citation type="submission" date="2018-02" db="EMBL/GenBank/DDBJ databases">
        <title>Rhizophora mucronata_Transcriptome.</title>
        <authorList>
            <person name="Meera S.P."/>
            <person name="Sreeshan A."/>
            <person name="Augustine A."/>
        </authorList>
    </citation>
    <scope>NUCLEOTIDE SEQUENCE</scope>
    <source>
        <tissue evidence="1">Leaf</tissue>
    </source>
</reference>
<sequence length="34" mass="4138">MDKFRRETSALMLWRKLSSTLELTNVNSWRLIKL</sequence>
<evidence type="ECO:0000313" key="1">
    <source>
        <dbReference type="EMBL" id="MBX28709.1"/>
    </source>
</evidence>
<accession>A0A2P2MEP6</accession>
<organism evidence="1">
    <name type="scientific">Rhizophora mucronata</name>
    <name type="common">Asiatic mangrove</name>
    <dbReference type="NCBI Taxonomy" id="61149"/>
    <lineage>
        <taxon>Eukaryota</taxon>
        <taxon>Viridiplantae</taxon>
        <taxon>Streptophyta</taxon>
        <taxon>Embryophyta</taxon>
        <taxon>Tracheophyta</taxon>
        <taxon>Spermatophyta</taxon>
        <taxon>Magnoliopsida</taxon>
        <taxon>eudicotyledons</taxon>
        <taxon>Gunneridae</taxon>
        <taxon>Pentapetalae</taxon>
        <taxon>rosids</taxon>
        <taxon>fabids</taxon>
        <taxon>Malpighiales</taxon>
        <taxon>Rhizophoraceae</taxon>
        <taxon>Rhizophora</taxon>
    </lineage>
</organism>
<dbReference type="EMBL" id="GGEC01048225">
    <property type="protein sequence ID" value="MBX28709.1"/>
    <property type="molecule type" value="Transcribed_RNA"/>
</dbReference>